<evidence type="ECO:0000313" key="4">
    <source>
        <dbReference type="Proteomes" id="UP000287188"/>
    </source>
</evidence>
<keyword evidence="1" id="KW-0472">Membrane</keyword>
<dbReference type="RefSeq" id="WP_126556541.1">
    <property type="nucleotide sequence ID" value="NZ_BIFS01000002.1"/>
</dbReference>
<feature type="domain" description="SsuA/THI5-like" evidence="2">
    <location>
        <begin position="63"/>
        <end position="274"/>
    </location>
</feature>
<evidence type="ECO:0000256" key="1">
    <source>
        <dbReference type="SAM" id="Phobius"/>
    </source>
</evidence>
<sequence length="357" mass="38860">MKSRTRLYLSIGIPVVIVLLVIGLLVFHSINTNDTATTQTTAGSKTSNQKLTPFKVALDFTPNPNHTGIYTALAKGWYKQQGIDVSILPFSQNAFPDVLVASGKADVGISGTESIVLDDASNQNVVSIATITQHNTSYLVTRADALINSPKDLDGKIYGSYGAPYEIPIMSKVIQHAGGKGKFRTITLGTDAISALRSKQIDFAWVFNLDIVGAEHQGLQLKKFAVTDYGVPDYYSPTIVTSKDEIQKNSDLLKRFMQATTQGYEFAKDHPDEAAQLLINTAPKGTFPDNKLVIASQESLSPLYTDGTQKWGFQSDAAWNGYLNFILPTGSVQDQKGKVVEAKNLPASALYTNQFIQ</sequence>
<keyword evidence="4" id="KW-1185">Reference proteome</keyword>
<dbReference type="PANTHER" id="PTHR31528:SF3">
    <property type="entry name" value="THIAMINE BIOSYNTHESIS PROTEIN HI_0357-RELATED"/>
    <property type="match status" value="1"/>
</dbReference>
<dbReference type="Proteomes" id="UP000287188">
    <property type="component" value="Unassembled WGS sequence"/>
</dbReference>
<dbReference type="Gene3D" id="3.40.190.10">
    <property type="entry name" value="Periplasmic binding protein-like II"/>
    <property type="match status" value="2"/>
</dbReference>
<reference evidence="4" key="1">
    <citation type="submission" date="2018-12" db="EMBL/GenBank/DDBJ databases">
        <title>Tengunoibacter tsumagoiensis gen. nov., sp. nov., Dictyobacter kobayashii sp. nov., D. alpinus sp. nov., and D. joshuensis sp. nov. and description of Dictyobacteraceae fam. nov. within the order Ktedonobacterales isolated from Tengu-no-mugimeshi.</title>
        <authorList>
            <person name="Wang C.M."/>
            <person name="Zheng Y."/>
            <person name="Sakai Y."/>
            <person name="Toyoda A."/>
            <person name="Minakuchi Y."/>
            <person name="Abe K."/>
            <person name="Yokota A."/>
            <person name="Yabe S."/>
        </authorList>
    </citation>
    <scope>NUCLEOTIDE SEQUENCE [LARGE SCALE GENOMIC DNA]</scope>
    <source>
        <strain evidence="4">Uno11</strain>
    </source>
</reference>
<evidence type="ECO:0000259" key="2">
    <source>
        <dbReference type="Pfam" id="PF09084"/>
    </source>
</evidence>
<keyword evidence="1" id="KW-1133">Transmembrane helix</keyword>
<dbReference type="SUPFAM" id="SSF53850">
    <property type="entry name" value="Periplasmic binding protein-like II"/>
    <property type="match status" value="1"/>
</dbReference>
<accession>A0A402AV97</accession>
<gene>
    <name evidence="3" type="ORF">KDK_68380</name>
</gene>
<dbReference type="EMBL" id="BIFS01000002">
    <property type="protein sequence ID" value="GCE23038.1"/>
    <property type="molecule type" value="Genomic_DNA"/>
</dbReference>
<dbReference type="InterPro" id="IPR027939">
    <property type="entry name" value="NMT1/THI5"/>
</dbReference>
<dbReference type="OrthoDB" id="9815602at2"/>
<keyword evidence="1" id="KW-0812">Transmembrane</keyword>
<dbReference type="PANTHER" id="PTHR31528">
    <property type="entry name" value="4-AMINO-5-HYDROXYMETHYL-2-METHYLPYRIMIDINE PHOSPHATE SYNTHASE THI11-RELATED"/>
    <property type="match status" value="1"/>
</dbReference>
<comment type="caution">
    <text evidence="3">The sequence shown here is derived from an EMBL/GenBank/DDBJ whole genome shotgun (WGS) entry which is preliminary data.</text>
</comment>
<name>A0A402AV97_9CHLR</name>
<dbReference type="GO" id="GO:0009228">
    <property type="term" value="P:thiamine biosynthetic process"/>
    <property type="evidence" value="ECO:0007669"/>
    <property type="project" value="InterPro"/>
</dbReference>
<organism evidence="3 4">
    <name type="scientific">Dictyobacter kobayashii</name>
    <dbReference type="NCBI Taxonomy" id="2014872"/>
    <lineage>
        <taxon>Bacteria</taxon>
        <taxon>Bacillati</taxon>
        <taxon>Chloroflexota</taxon>
        <taxon>Ktedonobacteria</taxon>
        <taxon>Ktedonobacterales</taxon>
        <taxon>Dictyobacteraceae</taxon>
        <taxon>Dictyobacter</taxon>
    </lineage>
</organism>
<proteinExistence type="predicted"/>
<feature type="transmembrane region" description="Helical" evidence="1">
    <location>
        <begin position="7"/>
        <end position="30"/>
    </location>
</feature>
<protein>
    <submittedName>
        <fullName evidence="3">ABC transporter substrate-binding protein</fullName>
    </submittedName>
</protein>
<evidence type="ECO:0000313" key="3">
    <source>
        <dbReference type="EMBL" id="GCE23038.1"/>
    </source>
</evidence>
<dbReference type="AlphaFoldDB" id="A0A402AV97"/>
<dbReference type="InterPro" id="IPR015168">
    <property type="entry name" value="SsuA/THI5"/>
</dbReference>
<dbReference type="Pfam" id="PF09084">
    <property type="entry name" value="NMT1"/>
    <property type="match status" value="1"/>
</dbReference>